<name>A0A5E8A6F3_9SPHN</name>
<dbReference type="PRINTS" id="PR00727">
    <property type="entry name" value="LEADERPTASE"/>
</dbReference>
<dbReference type="InterPro" id="IPR036286">
    <property type="entry name" value="LexA/Signal_pep-like_sf"/>
</dbReference>
<dbReference type="PROSITE" id="PS00761">
    <property type="entry name" value="SPASE_I_3"/>
    <property type="match status" value="1"/>
</dbReference>
<evidence type="ECO:0000256" key="7">
    <source>
        <dbReference type="RuleBase" id="RU362042"/>
    </source>
</evidence>
<feature type="domain" description="Peptidase S26" evidence="8">
    <location>
        <begin position="47"/>
        <end position="272"/>
    </location>
</feature>
<evidence type="ECO:0000256" key="5">
    <source>
        <dbReference type="ARBA" id="ARBA00022801"/>
    </source>
</evidence>
<sequence length="300" mass="33401">MLQARDRDNALSVTGIPRKLDDARRLRKPADMANDVKTKPARSETAETFRFLLKLAVVVLILRSFIFAPFSIPSESMLPRLLIGDYLFVSKWNYGYSRWSLPAGVPLIPGRILGSTPTRGDVVVFRAPEVLDHDVIKRVIGLPGETVQMRQGVVYLNGKAIPKLRIADFTIPLTANFDAEKCGAPFVDVVANVQICRYPRFRETLPGGRSYEVLDQAELPDRDDTGLYTIPAGHIFVMGDNRDDSGDSRFPAPSGMGYVPLENVEGKAVVNFFSTDGNAEWLKPWTWVSAARWSRIGEGF</sequence>
<evidence type="ECO:0000256" key="4">
    <source>
        <dbReference type="ARBA" id="ARBA00019232"/>
    </source>
</evidence>
<accession>A0A5E8A6F3</accession>
<dbReference type="InterPro" id="IPR019757">
    <property type="entry name" value="Pept_S26A_signal_pept_1_Lys-AS"/>
</dbReference>
<comment type="catalytic activity">
    <reaction evidence="1 7">
        <text>Cleavage of hydrophobic, N-terminal signal or leader sequences from secreted and periplasmic proteins.</text>
        <dbReference type="EC" id="3.4.21.89"/>
    </reaction>
</comment>
<dbReference type="InterPro" id="IPR019758">
    <property type="entry name" value="Pept_S26A_signal_pept_1_CS"/>
</dbReference>
<dbReference type="PANTHER" id="PTHR43390:SF1">
    <property type="entry name" value="CHLOROPLAST PROCESSING PEPTIDASE"/>
    <property type="match status" value="1"/>
</dbReference>
<keyword evidence="7" id="KW-1133">Transmembrane helix</keyword>
<evidence type="ECO:0000256" key="2">
    <source>
        <dbReference type="ARBA" id="ARBA00009370"/>
    </source>
</evidence>
<dbReference type="EMBL" id="CABVLI010000044">
    <property type="protein sequence ID" value="VVT26548.1"/>
    <property type="molecule type" value="Genomic_DNA"/>
</dbReference>
<comment type="subcellular location">
    <subcellularLocation>
        <location evidence="7">Membrane</location>
        <topology evidence="7">Single-pass type II membrane protein</topology>
    </subcellularLocation>
</comment>
<evidence type="ECO:0000256" key="3">
    <source>
        <dbReference type="ARBA" id="ARBA00013208"/>
    </source>
</evidence>
<keyword evidence="5 7" id="KW-0378">Hydrolase</keyword>
<evidence type="ECO:0000313" key="10">
    <source>
        <dbReference type="Proteomes" id="UP000326857"/>
    </source>
</evidence>
<feature type="transmembrane region" description="Helical" evidence="7">
    <location>
        <begin position="51"/>
        <end position="72"/>
    </location>
</feature>
<evidence type="ECO:0000313" key="9">
    <source>
        <dbReference type="EMBL" id="VVT26548.1"/>
    </source>
</evidence>
<dbReference type="Proteomes" id="UP000326857">
    <property type="component" value="Unassembled WGS sequence"/>
</dbReference>
<organism evidence="9 10">
    <name type="scientific">Sphingomonas aurantiaca</name>
    <dbReference type="NCBI Taxonomy" id="185949"/>
    <lineage>
        <taxon>Bacteria</taxon>
        <taxon>Pseudomonadati</taxon>
        <taxon>Pseudomonadota</taxon>
        <taxon>Alphaproteobacteria</taxon>
        <taxon>Sphingomonadales</taxon>
        <taxon>Sphingomonadaceae</taxon>
        <taxon>Sphingomonas</taxon>
    </lineage>
</organism>
<evidence type="ECO:0000259" key="8">
    <source>
        <dbReference type="Pfam" id="PF10502"/>
    </source>
</evidence>
<keyword evidence="7" id="KW-0645">Protease</keyword>
<dbReference type="InterPro" id="IPR000223">
    <property type="entry name" value="Pept_S26A_signal_pept_1"/>
</dbReference>
<dbReference type="GO" id="GO:0009003">
    <property type="term" value="F:signal peptidase activity"/>
    <property type="evidence" value="ECO:0007669"/>
    <property type="project" value="UniProtKB-EC"/>
</dbReference>
<proteinExistence type="inferred from homology"/>
<dbReference type="Gene3D" id="2.10.109.10">
    <property type="entry name" value="Umud Fragment, subunit A"/>
    <property type="match status" value="1"/>
</dbReference>
<comment type="similarity">
    <text evidence="2 7">Belongs to the peptidase S26 family.</text>
</comment>
<keyword evidence="7" id="KW-0812">Transmembrane</keyword>
<dbReference type="PROSITE" id="PS00760">
    <property type="entry name" value="SPASE_I_2"/>
    <property type="match status" value="1"/>
</dbReference>
<dbReference type="NCBIfam" id="TIGR02227">
    <property type="entry name" value="sigpep_I_bact"/>
    <property type="match status" value="1"/>
</dbReference>
<feature type="active site" evidence="6">
    <location>
        <position position="76"/>
    </location>
</feature>
<dbReference type="GO" id="GO:0016020">
    <property type="term" value="C:membrane"/>
    <property type="evidence" value="ECO:0007669"/>
    <property type="project" value="UniProtKB-SubCell"/>
</dbReference>
<dbReference type="GO" id="GO:0006465">
    <property type="term" value="P:signal peptide processing"/>
    <property type="evidence" value="ECO:0007669"/>
    <property type="project" value="InterPro"/>
</dbReference>
<evidence type="ECO:0000256" key="1">
    <source>
        <dbReference type="ARBA" id="ARBA00000677"/>
    </source>
</evidence>
<gene>
    <name evidence="9" type="ORF">SPHINGO391_490172</name>
</gene>
<dbReference type="InterPro" id="IPR019533">
    <property type="entry name" value="Peptidase_S26"/>
</dbReference>
<dbReference type="EC" id="3.4.21.89" evidence="3 7"/>
<dbReference type="CDD" id="cd06530">
    <property type="entry name" value="S26_SPase_I"/>
    <property type="match status" value="1"/>
</dbReference>
<dbReference type="Pfam" id="PF10502">
    <property type="entry name" value="Peptidase_S26"/>
    <property type="match status" value="1"/>
</dbReference>
<evidence type="ECO:0000256" key="6">
    <source>
        <dbReference type="PIRSR" id="PIRSR600223-1"/>
    </source>
</evidence>
<feature type="active site" evidence="6">
    <location>
        <position position="137"/>
    </location>
</feature>
<protein>
    <recommendedName>
        <fullName evidence="4 7">Signal peptidase I</fullName>
        <ecNumber evidence="3 7">3.4.21.89</ecNumber>
    </recommendedName>
</protein>
<dbReference type="AlphaFoldDB" id="A0A5E8A6F3"/>
<dbReference type="SUPFAM" id="SSF51306">
    <property type="entry name" value="LexA/Signal peptidase"/>
    <property type="match status" value="1"/>
</dbReference>
<reference evidence="9 10" key="1">
    <citation type="submission" date="2019-09" db="EMBL/GenBank/DDBJ databases">
        <authorList>
            <person name="Dittami M. S."/>
        </authorList>
    </citation>
    <scope>NUCLEOTIDE SEQUENCE [LARGE SCALE GENOMIC DNA]</scope>
    <source>
        <strain evidence="9">SPHINGO391</strain>
    </source>
</reference>
<dbReference type="GO" id="GO:0004252">
    <property type="term" value="F:serine-type endopeptidase activity"/>
    <property type="evidence" value="ECO:0007669"/>
    <property type="project" value="InterPro"/>
</dbReference>
<keyword evidence="7" id="KW-0472">Membrane</keyword>
<dbReference type="PANTHER" id="PTHR43390">
    <property type="entry name" value="SIGNAL PEPTIDASE I"/>
    <property type="match status" value="1"/>
</dbReference>